<gene>
    <name evidence="3" type="ORF">BG011_007568</name>
</gene>
<accession>A0A9P6QA54</accession>
<feature type="coiled-coil region" evidence="1">
    <location>
        <begin position="111"/>
        <end position="160"/>
    </location>
</feature>
<keyword evidence="4" id="KW-1185">Reference proteome</keyword>
<evidence type="ECO:0000256" key="1">
    <source>
        <dbReference type="SAM" id="Coils"/>
    </source>
</evidence>
<evidence type="ECO:0000313" key="4">
    <source>
        <dbReference type="Proteomes" id="UP000726737"/>
    </source>
</evidence>
<protein>
    <submittedName>
        <fullName evidence="3">Uncharacterized protein</fullName>
    </submittedName>
</protein>
<dbReference type="AlphaFoldDB" id="A0A9P6QA54"/>
<feature type="compositionally biased region" description="Acidic residues" evidence="2">
    <location>
        <begin position="41"/>
        <end position="50"/>
    </location>
</feature>
<feature type="region of interest" description="Disordered" evidence="2">
    <location>
        <begin position="1"/>
        <end position="50"/>
    </location>
</feature>
<evidence type="ECO:0000313" key="3">
    <source>
        <dbReference type="EMBL" id="KAG0264008.1"/>
    </source>
</evidence>
<comment type="caution">
    <text evidence="3">The sequence shown here is derived from an EMBL/GenBank/DDBJ whole genome shotgun (WGS) entry which is preliminary data.</text>
</comment>
<sequence>MTRSYLTNERTRKRKSSPIPEVSTETESEELKVSQTSTNTDIDEEDEEDEDVKEMIRALQEKLKKKCSEKNANTIKKAEDWISATKVKMDVILQTQKQQHDDIVRDYYTKLEDLQNQRQLCMDNIDAAKRLFINLNDEAMEELSRSNNNLQIAREQFHAKLTHQLTSFDDATPTYQERDRVNLRGPQDDESVPILGTKTAGNVVVAPDNTWGLAPLTVTGLFDIQRSC</sequence>
<name>A0A9P6QA54_9FUNG</name>
<evidence type="ECO:0000256" key="2">
    <source>
        <dbReference type="SAM" id="MobiDB-lite"/>
    </source>
</evidence>
<dbReference type="EMBL" id="JAAAJA010000059">
    <property type="protein sequence ID" value="KAG0264008.1"/>
    <property type="molecule type" value="Genomic_DNA"/>
</dbReference>
<keyword evidence="1" id="KW-0175">Coiled coil</keyword>
<proteinExistence type="predicted"/>
<reference evidence="3" key="1">
    <citation type="journal article" date="2020" name="Fungal Divers.">
        <title>Resolving the Mortierellaceae phylogeny through synthesis of multi-gene phylogenetics and phylogenomics.</title>
        <authorList>
            <person name="Vandepol N."/>
            <person name="Liber J."/>
            <person name="Desiro A."/>
            <person name="Na H."/>
            <person name="Kennedy M."/>
            <person name="Barry K."/>
            <person name="Grigoriev I.V."/>
            <person name="Miller A.N."/>
            <person name="O'Donnell K."/>
            <person name="Stajich J.E."/>
            <person name="Bonito G."/>
        </authorList>
    </citation>
    <scope>NUCLEOTIDE SEQUENCE</scope>
    <source>
        <strain evidence="3">KOD948</strain>
    </source>
</reference>
<organism evidence="3 4">
    <name type="scientific">Mortierella polycephala</name>
    <dbReference type="NCBI Taxonomy" id="41804"/>
    <lineage>
        <taxon>Eukaryota</taxon>
        <taxon>Fungi</taxon>
        <taxon>Fungi incertae sedis</taxon>
        <taxon>Mucoromycota</taxon>
        <taxon>Mortierellomycotina</taxon>
        <taxon>Mortierellomycetes</taxon>
        <taxon>Mortierellales</taxon>
        <taxon>Mortierellaceae</taxon>
        <taxon>Mortierella</taxon>
    </lineage>
</organism>
<dbReference type="OrthoDB" id="10345816at2759"/>
<dbReference type="Proteomes" id="UP000726737">
    <property type="component" value="Unassembled WGS sequence"/>
</dbReference>